<dbReference type="PANTHER" id="PTHR48011">
    <property type="entry name" value="CCR4-NOT TRANSCRIPTIONAL COMPLEX SUBUNIT CAF120-RELATED"/>
    <property type="match status" value="1"/>
</dbReference>
<accession>L1JCS5</accession>
<evidence type="ECO:0000313" key="2">
    <source>
        <dbReference type="EMBL" id="EKX45924.1"/>
    </source>
</evidence>
<dbReference type="PANTHER" id="PTHR48011:SF4">
    <property type="entry name" value="MITOGEN-ACTIVATED PROTEIN KINASE KINASE KINASE 19"/>
    <property type="match status" value="1"/>
</dbReference>
<dbReference type="Gene3D" id="1.10.510.10">
    <property type="entry name" value="Transferase(Phosphotransferase) domain 1"/>
    <property type="match status" value="1"/>
</dbReference>
<organism evidence="2">
    <name type="scientific">Guillardia theta (strain CCMP2712)</name>
    <name type="common">Cryptophyte</name>
    <dbReference type="NCBI Taxonomy" id="905079"/>
    <lineage>
        <taxon>Eukaryota</taxon>
        <taxon>Cryptophyceae</taxon>
        <taxon>Pyrenomonadales</taxon>
        <taxon>Geminigeraceae</taxon>
        <taxon>Guillardia</taxon>
    </lineage>
</organism>
<feature type="domain" description="Protein kinase" evidence="1">
    <location>
        <begin position="1"/>
        <end position="78"/>
    </location>
</feature>
<dbReference type="GO" id="GO:0005524">
    <property type="term" value="F:ATP binding"/>
    <property type="evidence" value="ECO:0007669"/>
    <property type="project" value="InterPro"/>
</dbReference>
<dbReference type="InterPro" id="IPR052751">
    <property type="entry name" value="Plant_MAPKKK"/>
</dbReference>
<protein>
    <recommendedName>
        <fullName evidence="1">Protein kinase domain-containing protein</fullName>
    </recommendedName>
</protein>
<dbReference type="HOGENOM" id="CLU_2549988_0_0_1"/>
<dbReference type="KEGG" id="gtt:GUITHDRAFT_42261"/>
<keyword evidence="4" id="KW-1185">Reference proteome</keyword>
<dbReference type="AlphaFoldDB" id="L1JCS5"/>
<evidence type="ECO:0000313" key="4">
    <source>
        <dbReference type="Proteomes" id="UP000011087"/>
    </source>
</evidence>
<evidence type="ECO:0000259" key="1">
    <source>
        <dbReference type="PROSITE" id="PS50011"/>
    </source>
</evidence>
<dbReference type="GeneID" id="17302438"/>
<reference evidence="3" key="3">
    <citation type="submission" date="2016-03" db="UniProtKB">
        <authorList>
            <consortium name="EnsemblProtists"/>
        </authorList>
    </citation>
    <scope>IDENTIFICATION</scope>
</reference>
<dbReference type="Proteomes" id="UP000011087">
    <property type="component" value="Unassembled WGS sequence"/>
</dbReference>
<dbReference type="PaxDb" id="55529-EKX45924"/>
<dbReference type="PROSITE" id="PS50011">
    <property type="entry name" value="PROTEIN_KINASE_DOM"/>
    <property type="match status" value="1"/>
</dbReference>
<evidence type="ECO:0000313" key="3">
    <source>
        <dbReference type="EnsemblProtists" id="EKX45924"/>
    </source>
</evidence>
<dbReference type="SUPFAM" id="SSF56112">
    <property type="entry name" value="Protein kinase-like (PK-like)"/>
    <property type="match status" value="1"/>
</dbReference>
<dbReference type="GO" id="GO:0007165">
    <property type="term" value="P:signal transduction"/>
    <property type="evidence" value="ECO:0007669"/>
    <property type="project" value="TreeGrafter"/>
</dbReference>
<dbReference type="EMBL" id="JH992997">
    <property type="protein sequence ID" value="EKX45924.1"/>
    <property type="molecule type" value="Genomic_DNA"/>
</dbReference>
<proteinExistence type="predicted"/>
<name>L1JCS5_GUITC</name>
<gene>
    <name evidence="2" type="ORF">GUITHDRAFT_42261</name>
</gene>
<dbReference type="EnsemblProtists" id="EKX45924">
    <property type="protein sequence ID" value="EKX45924"/>
    <property type="gene ID" value="GUITHDRAFT_42261"/>
</dbReference>
<reference evidence="4" key="2">
    <citation type="submission" date="2012-11" db="EMBL/GenBank/DDBJ databases">
        <authorList>
            <person name="Kuo A."/>
            <person name="Curtis B.A."/>
            <person name="Tanifuji G."/>
            <person name="Burki F."/>
            <person name="Gruber A."/>
            <person name="Irimia M."/>
            <person name="Maruyama S."/>
            <person name="Arias M.C."/>
            <person name="Ball S.G."/>
            <person name="Gile G.H."/>
            <person name="Hirakawa Y."/>
            <person name="Hopkins J.F."/>
            <person name="Rensing S.A."/>
            <person name="Schmutz J."/>
            <person name="Symeonidi A."/>
            <person name="Elias M."/>
            <person name="Eveleigh R.J."/>
            <person name="Herman E.K."/>
            <person name="Klute M.J."/>
            <person name="Nakayama T."/>
            <person name="Obornik M."/>
            <person name="Reyes-Prieto A."/>
            <person name="Armbrust E.V."/>
            <person name="Aves S.J."/>
            <person name="Beiko R.G."/>
            <person name="Coutinho P."/>
            <person name="Dacks J.B."/>
            <person name="Durnford D.G."/>
            <person name="Fast N.M."/>
            <person name="Green B.R."/>
            <person name="Grisdale C."/>
            <person name="Hempe F."/>
            <person name="Henrissat B."/>
            <person name="Hoppner M.P."/>
            <person name="Ishida K.-I."/>
            <person name="Kim E."/>
            <person name="Koreny L."/>
            <person name="Kroth P.G."/>
            <person name="Liu Y."/>
            <person name="Malik S.-B."/>
            <person name="Maier U.G."/>
            <person name="McRose D."/>
            <person name="Mock T."/>
            <person name="Neilson J.A."/>
            <person name="Onodera N.T."/>
            <person name="Poole A.M."/>
            <person name="Pritham E.J."/>
            <person name="Richards T.A."/>
            <person name="Rocap G."/>
            <person name="Roy S.W."/>
            <person name="Sarai C."/>
            <person name="Schaack S."/>
            <person name="Shirato S."/>
            <person name="Slamovits C.H."/>
            <person name="Spencer D.F."/>
            <person name="Suzuki S."/>
            <person name="Worden A.Z."/>
            <person name="Zauner S."/>
            <person name="Barry K."/>
            <person name="Bell C."/>
            <person name="Bharti A.K."/>
            <person name="Crow J.A."/>
            <person name="Grimwood J."/>
            <person name="Kramer R."/>
            <person name="Lindquist E."/>
            <person name="Lucas S."/>
            <person name="Salamov A."/>
            <person name="McFadden G.I."/>
            <person name="Lane C.E."/>
            <person name="Keeling P.J."/>
            <person name="Gray M.W."/>
            <person name="Grigoriev I.V."/>
            <person name="Archibald J.M."/>
        </authorList>
    </citation>
    <scope>NUCLEOTIDE SEQUENCE</scope>
    <source>
        <strain evidence="4">CCMP2712</strain>
    </source>
</reference>
<feature type="non-terminal residue" evidence="2">
    <location>
        <position position="83"/>
    </location>
</feature>
<sequence>PEVAGGGDWTAAGDIWRVGCIALHLVLGHDYDLAGVGSQLPMLPTGVSFDFVDFLMDCMSPDPEERLSAEELLEHAYLMDEVD</sequence>
<dbReference type="OrthoDB" id="5979581at2759"/>
<dbReference type="GO" id="GO:0004672">
    <property type="term" value="F:protein kinase activity"/>
    <property type="evidence" value="ECO:0007669"/>
    <property type="project" value="InterPro"/>
</dbReference>
<dbReference type="InterPro" id="IPR000719">
    <property type="entry name" value="Prot_kinase_dom"/>
</dbReference>
<feature type="non-terminal residue" evidence="2">
    <location>
        <position position="1"/>
    </location>
</feature>
<dbReference type="RefSeq" id="XP_005832904.1">
    <property type="nucleotide sequence ID" value="XM_005832847.1"/>
</dbReference>
<dbReference type="InterPro" id="IPR011009">
    <property type="entry name" value="Kinase-like_dom_sf"/>
</dbReference>
<dbReference type="STRING" id="905079.L1JCS5"/>
<reference evidence="2 4" key="1">
    <citation type="journal article" date="2012" name="Nature">
        <title>Algal genomes reveal evolutionary mosaicism and the fate of nucleomorphs.</title>
        <authorList>
            <consortium name="DOE Joint Genome Institute"/>
            <person name="Curtis B.A."/>
            <person name="Tanifuji G."/>
            <person name="Burki F."/>
            <person name="Gruber A."/>
            <person name="Irimia M."/>
            <person name="Maruyama S."/>
            <person name="Arias M.C."/>
            <person name="Ball S.G."/>
            <person name="Gile G.H."/>
            <person name="Hirakawa Y."/>
            <person name="Hopkins J.F."/>
            <person name="Kuo A."/>
            <person name="Rensing S.A."/>
            <person name="Schmutz J."/>
            <person name="Symeonidi A."/>
            <person name="Elias M."/>
            <person name="Eveleigh R.J."/>
            <person name="Herman E.K."/>
            <person name="Klute M.J."/>
            <person name="Nakayama T."/>
            <person name="Obornik M."/>
            <person name="Reyes-Prieto A."/>
            <person name="Armbrust E.V."/>
            <person name="Aves S.J."/>
            <person name="Beiko R.G."/>
            <person name="Coutinho P."/>
            <person name="Dacks J.B."/>
            <person name="Durnford D.G."/>
            <person name="Fast N.M."/>
            <person name="Green B.R."/>
            <person name="Grisdale C.J."/>
            <person name="Hempel F."/>
            <person name="Henrissat B."/>
            <person name="Hoppner M.P."/>
            <person name="Ishida K."/>
            <person name="Kim E."/>
            <person name="Koreny L."/>
            <person name="Kroth P.G."/>
            <person name="Liu Y."/>
            <person name="Malik S.B."/>
            <person name="Maier U.G."/>
            <person name="McRose D."/>
            <person name="Mock T."/>
            <person name="Neilson J.A."/>
            <person name="Onodera N.T."/>
            <person name="Poole A.M."/>
            <person name="Pritham E.J."/>
            <person name="Richards T.A."/>
            <person name="Rocap G."/>
            <person name="Roy S.W."/>
            <person name="Sarai C."/>
            <person name="Schaack S."/>
            <person name="Shirato S."/>
            <person name="Slamovits C.H."/>
            <person name="Spencer D.F."/>
            <person name="Suzuki S."/>
            <person name="Worden A.Z."/>
            <person name="Zauner S."/>
            <person name="Barry K."/>
            <person name="Bell C."/>
            <person name="Bharti A.K."/>
            <person name="Crow J.A."/>
            <person name="Grimwood J."/>
            <person name="Kramer R."/>
            <person name="Lindquist E."/>
            <person name="Lucas S."/>
            <person name="Salamov A."/>
            <person name="McFadden G.I."/>
            <person name="Lane C.E."/>
            <person name="Keeling P.J."/>
            <person name="Gray M.W."/>
            <person name="Grigoriev I.V."/>
            <person name="Archibald J.M."/>
        </authorList>
    </citation>
    <scope>NUCLEOTIDE SEQUENCE</scope>
    <source>
        <strain evidence="2 4">CCMP2712</strain>
    </source>
</reference>